<dbReference type="InterPro" id="IPR050362">
    <property type="entry name" value="Cation-dep_OMT"/>
</dbReference>
<dbReference type="AlphaFoldDB" id="A0A378IG91"/>
<proteinExistence type="predicted"/>
<reference evidence="5 7" key="2">
    <citation type="submission" date="2018-06" db="EMBL/GenBank/DDBJ databases">
        <authorList>
            <consortium name="Pathogen Informatics"/>
            <person name="Doyle S."/>
        </authorList>
    </citation>
    <scope>NUCLEOTIDE SEQUENCE [LARGE SCALE GENOMIC DNA]</scope>
    <source>
        <strain evidence="5 7">NCTC12437</strain>
    </source>
</reference>
<evidence type="ECO:0000313" key="6">
    <source>
        <dbReference type="Proteomes" id="UP000054735"/>
    </source>
</evidence>
<dbReference type="GO" id="GO:0032259">
    <property type="term" value="P:methylation"/>
    <property type="evidence" value="ECO:0007669"/>
    <property type="project" value="UniProtKB-KW"/>
</dbReference>
<gene>
    <name evidence="4" type="ORF">Lbir_2668</name>
    <name evidence="5" type="ORF">NCTC12437_00995</name>
</gene>
<dbReference type="PANTHER" id="PTHR10509:SF14">
    <property type="entry name" value="CAFFEOYL-COA O-METHYLTRANSFERASE 3-RELATED"/>
    <property type="match status" value="1"/>
</dbReference>
<evidence type="ECO:0000313" key="7">
    <source>
        <dbReference type="Proteomes" id="UP000255066"/>
    </source>
</evidence>
<dbReference type="STRING" id="28083.Lbir_2668"/>
<name>A0A378IG91_9GAMM</name>
<evidence type="ECO:0000313" key="4">
    <source>
        <dbReference type="EMBL" id="KTC68066.1"/>
    </source>
</evidence>
<evidence type="ECO:0000256" key="3">
    <source>
        <dbReference type="ARBA" id="ARBA00022691"/>
    </source>
</evidence>
<dbReference type="Pfam" id="PF01596">
    <property type="entry name" value="Methyltransf_3"/>
    <property type="match status" value="1"/>
</dbReference>
<evidence type="ECO:0000256" key="1">
    <source>
        <dbReference type="ARBA" id="ARBA00022603"/>
    </source>
</evidence>
<evidence type="ECO:0000313" key="5">
    <source>
        <dbReference type="EMBL" id="STX31224.1"/>
    </source>
</evidence>
<protein>
    <submittedName>
        <fullName evidence="5">O-methyltransferase, SAM-dependent</fullName>
        <ecNumber evidence="5">2.1.1.-</ecNumber>
    </submittedName>
    <submittedName>
        <fullName evidence="4">SAM-dependent O-methyltransferase</fullName>
    </submittedName>
</protein>
<evidence type="ECO:0000256" key="2">
    <source>
        <dbReference type="ARBA" id="ARBA00022679"/>
    </source>
</evidence>
<keyword evidence="2 5" id="KW-0808">Transferase</keyword>
<dbReference type="PANTHER" id="PTHR10509">
    <property type="entry name" value="O-METHYLTRANSFERASE-RELATED"/>
    <property type="match status" value="1"/>
</dbReference>
<dbReference type="InterPro" id="IPR002935">
    <property type="entry name" value="SAM_O-MeTrfase"/>
</dbReference>
<dbReference type="SUPFAM" id="SSF53335">
    <property type="entry name" value="S-adenosyl-L-methionine-dependent methyltransferases"/>
    <property type="match status" value="1"/>
</dbReference>
<dbReference type="EMBL" id="UGNW01000001">
    <property type="protein sequence ID" value="STX31224.1"/>
    <property type="molecule type" value="Genomic_DNA"/>
</dbReference>
<dbReference type="PROSITE" id="PS00018">
    <property type="entry name" value="EF_HAND_1"/>
    <property type="match status" value="1"/>
</dbReference>
<keyword evidence="3" id="KW-0949">S-adenosyl-L-methionine</keyword>
<keyword evidence="1 5" id="KW-0489">Methyltransferase</keyword>
<dbReference type="OrthoDB" id="9799672at2"/>
<dbReference type="PROSITE" id="PS51682">
    <property type="entry name" value="SAM_OMT_I"/>
    <property type="match status" value="1"/>
</dbReference>
<dbReference type="Proteomes" id="UP000054735">
    <property type="component" value="Unassembled WGS sequence"/>
</dbReference>
<accession>A0A378IG91</accession>
<sequence length="224" mass="25286">MKQLNLTPELYDYMLSVSLREHPALKALRDETSTMMLAAMQVAPEQAQFMQFLLKMLGATKVLEVGTFTGYSALAMALALPEYGKVITCDISREWTDKAHPFWEASGQADKIDLRLGPAVNTLQALLDDGYQREFDFIFIDADKTNYVNYYEMALKLVKTNGIIAIDNVFWDGKVIDSSETGGQTREIRRLNELLRQDERVDTSLLAIADGLFLVKLKPEFAES</sequence>
<dbReference type="CDD" id="cd02440">
    <property type="entry name" value="AdoMet_MTases"/>
    <property type="match status" value="1"/>
</dbReference>
<keyword evidence="6" id="KW-1185">Reference proteome</keyword>
<dbReference type="RefSeq" id="WP_058524662.1">
    <property type="nucleotide sequence ID" value="NZ_CAAAHV010000013.1"/>
</dbReference>
<dbReference type="GO" id="GO:0008171">
    <property type="term" value="F:O-methyltransferase activity"/>
    <property type="evidence" value="ECO:0007669"/>
    <property type="project" value="InterPro"/>
</dbReference>
<dbReference type="InterPro" id="IPR018247">
    <property type="entry name" value="EF_Hand_1_Ca_BS"/>
</dbReference>
<dbReference type="EMBL" id="LNXT01000048">
    <property type="protein sequence ID" value="KTC68066.1"/>
    <property type="molecule type" value="Genomic_DNA"/>
</dbReference>
<dbReference type="Proteomes" id="UP000255066">
    <property type="component" value="Unassembled WGS sequence"/>
</dbReference>
<dbReference type="GO" id="GO:0008757">
    <property type="term" value="F:S-adenosylmethionine-dependent methyltransferase activity"/>
    <property type="evidence" value="ECO:0007669"/>
    <property type="project" value="TreeGrafter"/>
</dbReference>
<reference evidence="4 6" key="1">
    <citation type="submission" date="2015-11" db="EMBL/GenBank/DDBJ databases">
        <title>Genomic analysis of 38 Legionella species identifies large and diverse effector repertoires.</title>
        <authorList>
            <person name="Burstein D."/>
            <person name="Amaro F."/>
            <person name="Zusman T."/>
            <person name="Lifshitz Z."/>
            <person name="Cohen O."/>
            <person name="Gilbert J.A."/>
            <person name="Pupko T."/>
            <person name="Shuman H.A."/>
            <person name="Segal G."/>
        </authorList>
    </citation>
    <scope>NUCLEOTIDE SEQUENCE [LARGE SCALE GENOMIC DNA]</scope>
    <source>
        <strain evidence="4 6">CDC#1407-AL-14</strain>
    </source>
</reference>
<dbReference type="InterPro" id="IPR029063">
    <property type="entry name" value="SAM-dependent_MTases_sf"/>
</dbReference>
<dbReference type="Gene3D" id="3.40.50.150">
    <property type="entry name" value="Vaccinia Virus protein VP39"/>
    <property type="match status" value="1"/>
</dbReference>
<organism evidence="5 7">
    <name type="scientific">Legionella birminghamensis</name>
    <dbReference type="NCBI Taxonomy" id="28083"/>
    <lineage>
        <taxon>Bacteria</taxon>
        <taxon>Pseudomonadati</taxon>
        <taxon>Pseudomonadota</taxon>
        <taxon>Gammaproteobacteria</taxon>
        <taxon>Legionellales</taxon>
        <taxon>Legionellaceae</taxon>
        <taxon>Legionella</taxon>
    </lineage>
</organism>
<dbReference type="EC" id="2.1.1.-" evidence="5"/>